<feature type="transmembrane region" description="Helical" evidence="10">
    <location>
        <begin position="283"/>
        <end position="301"/>
    </location>
</feature>
<dbReference type="OrthoDB" id="9781411at2"/>
<feature type="transmembrane region" description="Helical" evidence="10">
    <location>
        <begin position="350"/>
        <end position="368"/>
    </location>
</feature>
<feature type="transmembrane region" description="Helical" evidence="10">
    <location>
        <begin position="98"/>
        <end position="118"/>
    </location>
</feature>
<keyword evidence="8 10" id="KW-0472">Membrane</keyword>
<dbReference type="Gene3D" id="1.20.1530.20">
    <property type="match status" value="1"/>
</dbReference>
<evidence type="ECO:0000313" key="12">
    <source>
        <dbReference type="EMBL" id="SDZ59953.1"/>
    </source>
</evidence>
<evidence type="ECO:0000256" key="1">
    <source>
        <dbReference type="ARBA" id="ARBA00004141"/>
    </source>
</evidence>
<evidence type="ECO:0000256" key="3">
    <source>
        <dbReference type="ARBA" id="ARBA00022449"/>
    </source>
</evidence>
<organism evidence="12 13">
    <name type="scientific">Jannaschia faecimaris</name>
    <dbReference type="NCBI Taxonomy" id="1244108"/>
    <lineage>
        <taxon>Bacteria</taxon>
        <taxon>Pseudomonadati</taxon>
        <taxon>Pseudomonadota</taxon>
        <taxon>Alphaproteobacteria</taxon>
        <taxon>Rhodobacterales</taxon>
        <taxon>Roseobacteraceae</taxon>
        <taxon>Jannaschia</taxon>
    </lineage>
</organism>
<evidence type="ECO:0000256" key="7">
    <source>
        <dbReference type="ARBA" id="ARBA00023065"/>
    </source>
</evidence>
<accession>A0A1H3UBV6</accession>
<evidence type="ECO:0000256" key="4">
    <source>
        <dbReference type="ARBA" id="ARBA00022692"/>
    </source>
</evidence>
<dbReference type="GO" id="GO:0015297">
    <property type="term" value="F:antiporter activity"/>
    <property type="evidence" value="ECO:0007669"/>
    <property type="project" value="UniProtKB-KW"/>
</dbReference>
<dbReference type="InterPro" id="IPR038770">
    <property type="entry name" value="Na+/solute_symporter_sf"/>
</dbReference>
<keyword evidence="3" id="KW-0050">Antiport</keyword>
<keyword evidence="4 10" id="KW-0812">Transmembrane</keyword>
<evidence type="ECO:0000256" key="6">
    <source>
        <dbReference type="ARBA" id="ARBA00023053"/>
    </source>
</evidence>
<dbReference type="Pfam" id="PF00999">
    <property type="entry name" value="Na_H_Exchanger"/>
    <property type="match status" value="1"/>
</dbReference>
<feature type="transmembrane region" description="Helical" evidence="10">
    <location>
        <begin position="313"/>
        <end position="338"/>
    </location>
</feature>
<evidence type="ECO:0000313" key="13">
    <source>
        <dbReference type="Proteomes" id="UP000198914"/>
    </source>
</evidence>
<dbReference type="RefSeq" id="WP_092647881.1">
    <property type="nucleotide sequence ID" value="NZ_FNPX01000029.1"/>
</dbReference>
<feature type="transmembrane region" description="Helical" evidence="10">
    <location>
        <begin position="375"/>
        <end position="395"/>
    </location>
</feature>
<evidence type="ECO:0000256" key="9">
    <source>
        <dbReference type="ARBA" id="ARBA00023201"/>
    </source>
</evidence>
<evidence type="ECO:0000256" key="2">
    <source>
        <dbReference type="ARBA" id="ARBA00022448"/>
    </source>
</evidence>
<proteinExistence type="predicted"/>
<protein>
    <submittedName>
        <fullName evidence="12">Sodium/proton antiporter NapA, CPA2 family</fullName>
    </submittedName>
</protein>
<feature type="transmembrane region" description="Helical" evidence="10">
    <location>
        <begin position="157"/>
        <end position="180"/>
    </location>
</feature>
<comment type="subcellular location">
    <subcellularLocation>
        <location evidence="1">Membrane</location>
        <topology evidence="1">Multi-pass membrane protein</topology>
    </subcellularLocation>
</comment>
<dbReference type="EMBL" id="FNPX01000029">
    <property type="protein sequence ID" value="SDZ59953.1"/>
    <property type="molecule type" value="Genomic_DNA"/>
</dbReference>
<dbReference type="Proteomes" id="UP000198914">
    <property type="component" value="Unassembled WGS sequence"/>
</dbReference>
<dbReference type="PANTHER" id="PTHR43562:SF3">
    <property type="entry name" value="SODIUM ION_PROTON EXCHANGER (EUROFUNG)"/>
    <property type="match status" value="1"/>
</dbReference>
<dbReference type="GO" id="GO:1902600">
    <property type="term" value="P:proton transmembrane transport"/>
    <property type="evidence" value="ECO:0007669"/>
    <property type="project" value="InterPro"/>
</dbReference>
<feature type="transmembrane region" description="Helical" evidence="10">
    <location>
        <begin position="6"/>
        <end position="25"/>
    </location>
</feature>
<dbReference type="PANTHER" id="PTHR43562">
    <property type="entry name" value="NAPA-TYPE SODIUM/HYDROGEN ANTIPORTER"/>
    <property type="match status" value="1"/>
</dbReference>
<name>A0A1H3UBV6_9RHOB</name>
<feature type="transmembrane region" description="Helical" evidence="10">
    <location>
        <begin position="124"/>
        <end position="145"/>
    </location>
</feature>
<keyword evidence="6" id="KW-0915">Sodium</keyword>
<feature type="transmembrane region" description="Helical" evidence="10">
    <location>
        <begin position="37"/>
        <end position="61"/>
    </location>
</feature>
<dbReference type="AlphaFoldDB" id="A0A1H3UBV6"/>
<sequence length="409" mass="43066">MTEGGENYGTMMLMLGTVAVLSVPLRSALRRLSLPGMVAFIAFGSLISIVSSTTTLLPFELTRQVEILAQIGIVTLLFRVGMESDLDALVGQLRRATIIWIPNMAVPAALTFLLIWLWPGLGLVPAALTAIAASATSIGASTAAWEQVRAINKQDAALVLDVAELDDFTAVILLGVAFAILPQLDEGTSEGLVGHASRFIGLQGLKILAFCAVCYVFSRFAERRLSRIFANLDKNLGPFVFATGTVFLIAALADALGFSMAIGALFAGLAFSRDPEEKRIDEAFGYVLAIFGPFFFVSIGLSVEIEGVAASLLLALALFAVLVAGKLIGAGIPAALLAGRQTGLFLGTSMIPRAEIYLIVMLGGLHLGDWAVPQTLYNAAVLASVGTCLVGPIWVGKLLPALPSEEQGK</sequence>
<feature type="domain" description="Cation/H+ exchanger transmembrane" evidence="11">
    <location>
        <begin position="20"/>
        <end position="398"/>
    </location>
</feature>
<feature type="transmembrane region" description="Helical" evidence="10">
    <location>
        <begin position="67"/>
        <end position="86"/>
    </location>
</feature>
<evidence type="ECO:0000259" key="11">
    <source>
        <dbReference type="Pfam" id="PF00999"/>
    </source>
</evidence>
<feature type="transmembrane region" description="Helical" evidence="10">
    <location>
        <begin position="239"/>
        <end position="271"/>
    </location>
</feature>
<keyword evidence="5 10" id="KW-1133">Transmembrane helix</keyword>
<evidence type="ECO:0000256" key="10">
    <source>
        <dbReference type="SAM" id="Phobius"/>
    </source>
</evidence>
<dbReference type="STRING" id="1244108.SAMN05444004_1293"/>
<dbReference type="GO" id="GO:0016020">
    <property type="term" value="C:membrane"/>
    <property type="evidence" value="ECO:0007669"/>
    <property type="project" value="UniProtKB-SubCell"/>
</dbReference>
<evidence type="ECO:0000256" key="8">
    <source>
        <dbReference type="ARBA" id="ARBA00023136"/>
    </source>
</evidence>
<dbReference type="InterPro" id="IPR006153">
    <property type="entry name" value="Cation/H_exchanger_TM"/>
</dbReference>
<dbReference type="GO" id="GO:0006814">
    <property type="term" value="P:sodium ion transport"/>
    <property type="evidence" value="ECO:0007669"/>
    <property type="project" value="UniProtKB-KW"/>
</dbReference>
<reference evidence="13" key="1">
    <citation type="submission" date="2016-10" db="EMBL/GenBank/DDBJ databases">
        <authorList>
            <person name="Varghese N."/>
            <person name="Submissions S."/>
        </authorList>
    </citation>
    <scope>NUCLEOTIDE SEQUENCE [LARGE SCALE GENOMIC DNA]</scope>
    <source>
        <strain evidence="13">DSM 100420</strain>
    </source>
</reference>
<keyword evidence="13" id="KW-1185">Reference proteome</keyword>
<keyword evidence="9" id="KW-0739">Sodium transport</keyword>
<feature type="transmembrane region" description="Helical" evidence="10">
    <location>
        <begin position="200"/>
        <end position="218"/>
    </location>
</feature>
<evidence type="ECO:0000256" key="5">
    <source>
        <dbReference type="ARBA" id="ARBA00022989"/>
    </source>
</evidence>
<keyword evidence="2" id="KW-0813">Transport</keyword>
<keyword evidence="7" id="KW-0406">Ion transport</keyword>
<gene>
    <name evidence="12" type="ORF">SAMN05444004_1293</name>
</gene>